<dbReference type="EMBL" id="BABT02000044">
    <property type="protein sequence ID" value="GAA94623.1"/>
    <property type="molecule type" value="Genomic_DNA"/>
</dbReference>
<sequence length="668" mass="71195">MAALLQALLNRLSPARDSLRSTIRPSLAPHPHLWARRALSGITTDAPQESLHCQDRPTAACDQCKDTAIWARDPISASDHRKSAAALPNNLRTMDAFASNEPILSSQDKITVDSLPAIDSVVNGAVADDSMVTNVPSGLPSESTPAQTAESVTEAPSAAQTADLAAINPSEPALPPPGNVEQAAASKDELQKAIDEQGTGALPSFASAPAPVEPVMSVSTTEEQLAAPETAASGIAGSAEGKETVSATTSELLGQIHTEPVAAVNSIDDVAPSTFAADLVKSEPARAEPQSTTSSSPVAGGSKPNVATKLTKGKASGPGRKKGAAKVKEFAKLDDLVTVKIKGYPAWPGKVVHPDTASTSALAEKPKGDKHLLVRFFPTAEFAWTKPQDAAILTLNAIEKYIERNAGKKGSLLEGYKIALDPTEWEEKQVQLAAAHQAYLDSYPQAEQSDEEEEVEVEVEVTDDGEDEDLMDEDEVEGHEKTKKKKTILVTQKRKRPEPSGNKIKLSLGKKSEPPAKKQKLSTSSEQSKESKKEKLSDLAATPLGGSSKKGKSAQNGHATSANETEDEASARQVYGWRVKLQRGFLGQTPLPASETGSMAELYTTIENFQMRADWLGPSKLVKVLKTICKPDTIVTDDDKYQFRARSAALVQKWTRELQLSSAQPNCA</sequence>
<dbReference type="Gene3D" id="2.30.30.140">
    <property type="match status" value="1"/>
</dbReference>
<name>G7DVL3_MIXOS</name>
<protein>
    <recommendedName>
        <fullName evidence="2">PWWP domain-containing protein</fullName>
    </recommendedName>
</protein>
<feature type="region of interest" description="Disordered" evidence="1">
    <location>
        <begin position="282"/>
        <end position="323"/>
    </location>
</feature>
<comment type="caution">
    <text evidence="3">The sequence shown here is derived from an EMBL/GenBank/DDBJ whole genome shotgun (WGS) entry which is preliminary data.</text>
</comment>
<feature type="compositionally biased region" description="Acidic residues" evidence="1">
    <location>
        <begin position="448"/>
        <end position="477"/>
    </location>
</feature>
<feature type="compositionally biased region" description="Basic residues" evidence="1">
    <location>
        <begin position="481"/>
        <end position="496"/>
    </location>
</feature>
<organism evidence="3 4">
    <name type="scientific">Mixia osmundae (strain CBS 9802 / IAM 14324 / JCM 22182 / KY 12970)</name>
    <dbReference type="NCBI Taxonomy" id="764103"/>
    <lineage>
        <taxon>Eukaryota</taxon>
        <taxon>Fungi</taxon>
        <taxon>Dikarya</taxon>
        <taxon>Basidiomycota</taxon>
        <taxon>Pucciniomycotina</taxon>
        <taxon>Mixiomycetes</taxon>
        <taxon>Mixiales</taxon>
        <taxon>Mixiaceae</taxon>
        <taxon>Mixia</taxon>
    </lineage>
</organism>
<feature type="region of interest" description="Disordered" evidence="1">
    <location>
        <begin position="444"/>
        <end position="570"/>
    </location>
</feature>
<proteinExistence type="predicted"/>
<dbReference type="PANTHER" id="PTHR12550:SF70">
    <property type="entry name" value="JIL-1 ANCHORING AND STABILIZING PROTEIN, ISOFORM A"/>
    <property type="match status" value="1"/>
</dbReference>
<evidence type="ECO:0000313" key="4">
    <source>
        <dbReference type="Proteomes" id="UP000009131"/>
    </source>
</evidence>
<feature type="region of interest" description="Disordered" evidence="1">
    <location>
        <begin position="168"/>
        <end position="188"/>
    </location>
</feature>
<dbReference type="Pfam" id="PF00855">
    <property type="entry name" value="PWWP"/>
    <property type="match status" value="1"/>
</dbReference>
<dbReference type="PANTHER" id="PTHR12550">
    <property type="entry name" value="HEPATOMA-DERIVED GROWTH FACTOR-RELATED"/>
    <property type="match status" value="1"/>
</dbReference>
<feature type="domain" description="PWWP" evidence="2">
    <location>
        <begin position="333"/>
        <end position="396"/>
    </location>
</feature>
<dbReference type="PROSITE" id="PS50812">
    <property type="entry name" value="PWWP"/>
    <property type="match status" value="1"/>
</dbReference>
<dbReference type="Proteomes" id="UP000009131">
    <property type="component" value="Unassembled WGS sequence"/>
</dbReference>
<dbReference type="AlphaFoldDB" id="G7DVL3"/>
<dbReference type="SMART" id="SM00293">
    <property type="entry name" value="PWWP"/>
    <property type="match status" value="1"/>
</dbReference>
<dbReference type="OrthoDB" id="62853at2759"/>
<dbReference type="InterPro" id="IPR000313">
    <property type="entry name" value="PWWP_dom"/>
</dbReference>
<gene>
    <name evidence="3" type="primary">Mo01275</name>
    <name evidence="3" type="ORF">E5Q_01275</name>
</gene>
<dbReference type="STRING" id="764103.G7DVL3"/>
<dbReference type="HOGENOM" id="CLU_504417_0_0_1"/>
<dbReference type="InParanoid" id="G7DVL3"/>
<dbReference type="SUPFAM" id="SSF63748">
    <property type="entry name" value="Tudor/PWWP/MBT"/>
    <property type="match status" value="1"/>
</dbReference>
<dbReference type="eggNOG" id="KOG1904">
    <property type="taxonomic scope" value="Eukaryota"/>
</dbReference>
<reference evidence="3 4" key="1">
    <citation type="journal article" date="2011" name="J. Gen. Appl. Microbiol.">
        <title>Draft genome sequencing of the enigmatic basidiomycete Mixia osmundae.</title>
        <authorList>
            <person name="Nishida H."/>
            <person name="Nagatsuka Y."/>
            <person name="Sugiyama J."/>
        </authorList>
    </citation>
    <scope>NUCLEOTIDE SEQUENCE [LARGE SCALE GENOMIC DNA]</scope>
    <source>
        <strain evidence="4">CBS 9802 / IAM 14324 / JCM 22182 / KY 12970</strain>
    </source>
</reference>
<evidence type="ECO:0000256" key="1">
    <source>
        <dbReference type="SAM" id="MobiDB-lite"/>
    </source>
</evidence>
<feature type="compositionally biased region" description="Polar residues" evidence="1">
    <location>
        <begin position="553"/>
        <end position="563"/>
    </location>
</feature>
<evidence type="ECO:0000313" key="3">
    <source>
        <dbReference type="EMBL" id="GAA94623.1"/>
    </source>
</evidence>
<accession>G7DVL3</accession>
<keyword evidence="4" id="KW-1185">Reference proteome</keyword>
<reference evidence="3 4" key="2">
    <citation type="journal article" date="2012" name="Open Biol.">
        <title>Characteristics of nucleosomes and linker DNA regions on the genome of the basidiomycete Mixia osmundae revealed by mono- and dinucleosome mapping.</title>
        <authorList>
            <person name="Nishida H."/>
            <person name="Kondo S."/>
            <person name="Matsumoto T."/>
            <person name="Suzuki Y."/>
            <person name="Yoshikawa H."/>
            <person name="Taylor T.D."/>
            <person name="Sugiyama J."/>
        </authorList>
    </citation>
    <scope>NUCLEOTIDE SEQUENCE [LARGE SCALE GENOMIC DNA]</scope>
    <source>
        <strain evidence="4">CBS 9802 / IAM 14324 / JCM 22182 / KY 12970</strain>
    </source>
</reference>
<evidence type="ECO:0000259" key="2">
    <source>
        <dbReference type="PROSITE" id="PS50812"/>
    </source>
</evidence>
<feature type="compositionally biased region" description="Basic and acidic residues" evidence="1">
    <location>
        <begin position="527"/>
        <end position="537"/>
    </location>
</feature>